<protein>
    <submittedName>
        <fullName evidence="1">Uncharacterized protein</fullName>
    </submittedName>
</protein>
<feature type="non-terminal residue" evidence="1">
    <location>
        <position position="1"/>
    </location>
</feature>
<organism evidence="1">
    <name type="scientific">marine metagenome</name>
    <dbReference type="NCBI Taxonomy" id="408172"/>
    <lineage>
        <taxon>unclassified sequences</taxon>
        <taxon>metagenomes</taxon>
        <taxon>ecological metagenomes</taxon>
    </lineage>
</organism>
<dbReference type="AlphaFoldDB" id="A0A382BU31"/>
<feature type="non-terminal residue" evidence="1">
    <location>
        <position position="35"/>
    </location>
</feature>
<gene>
    <name evidence="1" type="ORF">METZ01_LOCUS170174</name>
</gene>
<name>A0A382BU31_9ZZZZ</name>
<accession>A0A382BU31</accession>
<evidence type="ECO:0000313" key="1">
    <source>
        <dbReference type="EMBL" id="SVB17320.1"/>
    </source>
</evidence>
<proteinExistence type="predicted"/>
<dbReference type="EMBL" id="UINC01031377">
    <property type="protein sequence ID" value="SVB17320.1"/>
    <property type="molecule type" value="Genomic_DNA"/>
</dbReference>
<sequence>AGSGNYFRVAASSAGSCSFPQGSFYSRMNPSFRFL</sequence>
<reference evidence="1" key="1">
    <citation type="submission" date="2018-05" db="EMBL/GenBank/DDBJ databases">
        <authorList>
            <person name="Lanie J.A."/>
            <person name="Ng W.-L."/>
            <person name="Kazmierczak K.M."/>
            <person name="Andrzejewski T.M."/>
            <person name="Davidsen T.M."/>
            <person name="Wayne K.J."/>
            <person name="Tettelin H."/>
            <person name="Glass J.I."/>
            <person name="Rusch D."/>
            <person name="Podicherti R."/>
            <person name="Tsui H.-C.T."/>
            <person name="Winkler M.E."/>
        </authorList>
    </citation>
    <scope>NUCLEOTIDE SEQUENCE</scope>
</reference>